<dbReference type="Pfam" id="PF23320">
    <property type="entry name" value="Zn_SUZ12"/>
    <property type="match status" value="1"/>
</dbReference>
<gene>
    <name evidence="10" type="ORF">HID58_058999</name>
</gene>
<dbReference type="InterPro" id="IPR019135">
    <property type="entry name" value="Polycomb_protein_VEFS-Box"/>
</dbReference>
<keyword evidence="4" id="KW-0862">Zinc</keyword>
<sequence length="321" mass="37574">MAGVRPLTEEEKELMSLYGKPITVYDILQAFSQDKPRFFPRCLSYKIQARKNKMESLGEISIYNYMNCNNIVLKSQVVKQTSCPFCPMKCGSLKGVKHNLTSSHALFDFNFRLSENGHPNIDVSVKPDAFKNGVLNYDLEEHNSVNFKFYHSKSRMRGGQRDCRKRHKRCKIFEKYSDDVPRDKANELPHTSHIQTTTQPEIGQCSKAKGPRATSRKKLYPQQVEAERIYLLKSRQFYHSMPMILEEVLSDADSKNEDEDLKDLQERMKLDRLVDASDKEKRFMWLWNTFVRGKSVILVSSLPKFMFYYVGWIIDHVRKMD</sequence>
<feature type="domain" description="Polycomb protein SUZ12-like zinc finger" evidence="9">
    <location>
        <begin position="62"/>
        <end position="126"/>
    </location>
</feature>
<evidence type="ECO:0000256" key="3">
    <source>
        <dbReference type="ARBA" id="ARBA00022771"/>
    </source>
</evidence>
<comment type="similarity">
    <text evidence="1">Belongs to the VEFS (VRN2-EMF2-FIS2-SU(Z)12) family.</text>
</comment>
<evidence type="ECO:0000256" key="7">
    <source>
        <dbReference type="SAM" id="MobiDB-lite"/>
    </source>
</evidence>
<accession>A0ABQ7ZRQ7</accession>
<proteinExistence type="inferred from homology"/>
<reference evidence="10 11" key="1">
    <citation type="submission" date="2021-05" db="EMBL/GenBank/DDBJ databases">
        <title>Genome Assembly of Synthetic Allotetraploid Brassica napus Reveals Homoeologous Exchanges between Subgenomes.</title>
        <authorList>
            <person name="Davis J.T."/>
        </authorList>
    </citation>
    <scope>NUCLEOTIDE SEQUENCE [LARGE SCALE GENOMIC DNA]</scope>
    <source>
        <strain evidence="11">cv. Da-Ae</strain>
        <tissue evidence="10">Seedling</tissue>
    </source>
</reference>
<dbReference type="Proteomes" id="UP000824890">
    <property type="component" value="Unassembled WGS sequence"/>
</dbReference>
<name>A0ABQ7ZRQ7_BRANA</name>
<dbReference type="PANTHER" id="PTHR22597">
    <property type="entry name" value="POLYCOMB GROUP PROTEIN"/>
    <property type="match status" value="1"/>
</dbReference>
<comment type="caution">
    <text evidence="10">The sequence shown here is derived from an EMBL/GenBank/DDBJ whole genome shotgun (WGS) entry which is preliminary data.</text>
</comment>
<keyword evidence="11" id="KW-1185">Reference proteome</keyword>
<evidence type="ECO:0000256" key="5">
    <source>
        <dbReference type="ARBA" id="ARBA00023015"/>
    </source>
</evidence>
<dbReference type="Pfam" id="PF09733">
    <property type="entry name" value="VEFS-Box"/>
    <property type="match status" value="1"/>
</dbReference>
<evidence type="ECO:0000259" key="9">
    <source>
        <dbReference type="Pfam" id="PF23320"/>
    </source>
</evidence>
<protein>
    <recommendedName>
        <fullName evidence="12">Polycomb protein VEFS-Box domain-containing protein</fullName>
    </recommendedName>
</protein>
<keyword evidence="3" id="KW-0863">Zinc-finger</keyword>
<dbReference type="PANTHER" id="PTHR22597:SF24">
    <property type="entry name" value="POLYCOMB GROUP PROTEIN FERTILIZATION-INDEPENDENT SEED 2"/>
    <property type="match status" value="1"/>
</dbReference>
<dbReference type="CDD" id="cd21553">
    <property type="entry name" value="VEFS-box_EMF2-like"/>
    <property type="match status" value="1"/>
</dbReference>
<keyword evidence="5" id="KW-0805">Transcription regulation</keyword>
<dbReference type="EMBL" id="JAGKQM010000014">
    <property type="protein sequence ID" value="KAH0882903.1"/>
    <property type="molecule type" value="Genomic_DNA"/>
</dbReference>
<evidence type="ECO:0000259" key="8">
    <source>
        <dbReference type="Pfam" id="PF09733"/>
    </source>
</evidence>
<evidence type="ECO:0000256" key="6">
    <source>
        <dbReference type="ARBA" id="ARBA00023163"/>
    </source>
</evidence>
<feature type="domain" description="Polycomb protein VEFS-Box" evidence="8">
    <location>
        <begin position="228"/>
        <end position="297"/>
    </location>
</feature>
<evidence type="ECO:0000313" key="10">
    <source>
        <dbReference type="EMBL" id="KAH0882903.1"/>
    </source>
</evidence>
<keyword evidence="6" id="KW-0804">Transcription</keyword>
<evidence type="ECO:0000313" key="11">
    <source>
        <dbReference type="Proteomes" id="UP000824890"/>
    </source>
</evidence>
<evidence type="ECO:0008006" key="12">
    <source>
        <dbReference type="Google" id="ProtNLM"/>
    </source>
</evidence>
<feature type="region of interest" description="Disordered" evidence="7">
    <location>
        <begin position="194"/>
        <end position="216"/>
    </location>
</feature>
<dbReference type="InterPro" id="IPR057540">
    <property type="entry name" value="Znf_SUZ12"/>
</dbReference>
<evidence type="ECO:0000256" key="1">
    <source>
        <dbReference type="ARBA" id="ARBA00007416"/>
    </source>
</evidence>
<evidence type="ECO:0000256" key="4">
    <source>
        <dbReference type="ARBA" id="ARBA00022833"/>
    </source>
</evidence>
<organism evidence="10 11">
    <name type="scientific">Brassica napus</name>
    <name type="common">Rape</name>
    <dbReference type="NCBI Taxonomy" id="3708"/>
    <lineage>
        <taxon>Eukaryota</taxon>
        <taxon>Viridiplantae</taxon>
        <taxon>Streptophyta</taxon>
        <taxon>Embryophyta</taxon>
        <taxon>Tracheophyta</taxon>
        <taxon>Spermatophyta</taxon>
        <taxon>Magnoliopsida</taxon>
        <taxon>eudicotyledons</taxon>
        <taxon>Gunneridae</taxon>
        <taxon>Pentapetalae</taxon>
        <taxon>rosids</taxon>
        <taxon>malvids</taxon>
        <taxon>Brassicales</taxon>
        <taxon>Brassicaceae</taxon>
        <taxon>Brassiceae</taxon>
        <taxon>Brassica</taxon>
    </lineage>
</organism>
<keyword evidence="2" id="KW-0479">Metal-binding</keyword>
<evidence type="ECO:0000256" key="2">
    <source>
        <dbReference type="ARBA" id="ARBA00022723"/>
    </source>
</evidence>